<dbReference type="InterPro" id="IPR002048">
    <property type="entry name" value="EF_hand_dom"/>
</dbReference>
<evidence type="ECO:0000313" key="6">
    <source>
        <dbReference type="EMBL" id="CAL4769679.1"/>
    </source>
</evidence>
<evidence type="ECO:0000259" key="4">
    <source>
        <dbReference type="PROSITE" id="PS50222"/>
    </source>
</evidence>
<feature type="domain" description="EF-hand" evidence="4">
    <location>
        <begin position="154"/>
        <end position="189"/>
    </location>
</feature>
<dbReference type="EMBL" id="CAMXCT010000709">
    <property type="protein sequence ID" value="CAI3982367.1"/>
    <property type="molecule type" value="Genomic_DNA"/>
</dbReference>
<dbReference type="OrthoDB" id="444778at2759"/>
<keyword evidence="3" id="KW-0472">Membrane</keyword>
<reference evidence="5" key="1">
    <citation type="submission" date="2022-10" db="EMBL/GenBank/DDBJ databases">
        <authorList>
            <person name="Chen Y."/>
            <person name="Dougan E. K."/>
            <person name="Chan C."/>
            <person name="Rhodes N."/>
            <person name="Thang M."/>
        </authorList>
    </citation>
    <scope>NUCLEOTIDE SEQUENCE</scope>
</reference>
<dbReference type="Gene3D" id="1.10.238.10">
    <property type="entry name" value="EF-hand"/>
    <property type="match status" value="1"/>
</dbReference>
<reference evidence="6 7" key="2">
    <citation type="submission" date="2024-05" db="EMBL/GenBank/DDBJ databases">
        <authorList>
            <person name="Chen Y."/>
            <person name="Shah S."/>
            <person name="Dougan E. K."/>
            <person name="Thang M."/>
            <person name="Chan C."/>
        </authorList>
    </citation>
    <scope>NUCLEOTIDE SEQUENCE [LARGE SCALE GENOMIC DNA]</scope>
</reference>
<dbReference type="Gene3D" id="1.20.58.390">
    <property type="entry name" value="Neurotransmitter-gated ion-channel transmembrane domain"/>
    <property type="match status" value="1"/>
</dbReference>
<proteinExistence type="predicted"/>
<gene>
    <name evidence="5" type="ORF">C1SCF055_LOCUS10070</name>
</gene>
<protein>
    <submittedName>
        <fullName evidence="6">EF-hand domain-containing protein</fullName>
    </submittedName>
</protein>
<dbReference type="EMBL" id="CAMXCT030000709">
    <property type="protein sequence ID" value="CAL4769679.1"/>
    <property type="molecule type" value="Genomic_DNA"/>
</dbReference>
<feature type="transmembrane region" description="Helical" evidence="3">
    <location>
        <begin position="37"/>
        <end position="56"/>
    </location>
</feature>
<dbReference type="GO" id="GO:0005509">
    <property type="term" value="F:calcium ion binding"/>
    <property type="evidence" value="ECO:0007669"/>
    <property type="project" value="InterPro"/>
</dbReference>
<feature type="compositionally biased region" description="Basic and acidic residues" evidence="2">
    <location>
        <begin position="273"/>
        <end position="302"/>
    </location>
</feature>
<dbReference type="EMBL" id="CAMXCT020000709">
    <property type="protein sequence ID" value="CAL1135742.1"/>
    <property type="molecule type" value="Genomic_DNA"/>
</dbReference>
<keyword evidence="7" id="KW-1185">Reference proteome</keyword>
<evidence type="ECO:0000256" key="3">
    <source>
        <dbReference type="SAM" id="Phobius"/>
    </source>
</evidence>
<feature type="transmembrane region" description="Helical" evidence="3">
    <location>
        <begin position="104"/>
        <end position="126"/>
    </location>
</feature>
<keyword evidence="3" id="KW-0812">Transmembrane</keyword>
<keyword evidence="3" id="KW-1133">Transmembrane helix</keyword>
<comment type="caution">
    <text evidence="5">The sequence shown here is derived from an EMBL/GenBank/DDBJ whole genome shotgun (WGS) entry which is preliminary data.</text>
</comment>
<dbReference type="InterPro" id="IPR018247">
    <property type="entry name" value="EF_Hand_1_Ca_BS"/>
</dbReference>
<evidence type="ECO:0000256" key="1">
    <source>
        <dbReference type="ARBA" id="ARBA00022837"/>
    </source>
</evidence>
<dbReference type="AlphaFoldDB" id="A0A9P1BZ06"/>
<dbReference type="PROSITE" id="PS00018">
    <property type="entry name" value="EF_HAND_1"/>
    <property type="match status" value="1"/>
</dbReference>
<feature type="compositionally biased region" description="Polar residues" evidence="2">
    <location>
        <begin position="303"/>
        <end position="312"/>
    </location>
</feature>
<evidence type="ECO:0000256" key="2">
    <source>
        <dbReference type="SAM" id="MobiDB-lite"/>
    </source>
</evidence>
<evidence type="ECO:0000313" key="5">
    <source>
        <dbReference type="EMBL" id="CAI3982367.1"/>
    </source>
</evidence>
<evidence type="ECO:0000313" key="7">
    <source>
        <dbReference type="Proteomes" id="UP001152797"/>
    </source>
</evidence>
<feature type="transmembrane region" description="Helical" evidence="3">
    <location>
        <begin position="77"/>
        <end position="98"/>
    </location>
</feature>
<accession>A0A9P1BZ06</accession>
<dbReference type="Proteomes" id="UP001152797">
    <property type="component" value="Unassembled WGS sequence"/>
</dbReference>
<organism evidence="5">
    <name type="scientific">Cladocopium goreaui</name>
    <dbReference type="NCBI Taxonomy" id="2562237"/>
    <lineage>
        <taxon>Eukaryota</taxon>
        <taxon>Sar</taxon>
        <taxon>Alveolata</taxon>
        <taxon>Dinophyceae</taxon>
        <taxon>Suessiales</taxon>
        <taxon>Symbiodiniaceae</taxon>
        <taxon>Cladocopium</taxon>
    </lineage>
</organism>
<feature type="region of interest" description="Disordered" evidence="2">
    <location>
        <begin position="273"/>
        <end position="312"/>
    </location>
</feature>
<name>A0A9P1BZ06_9DINO</name>
<dbReference type="InterPro" id="IPR011992">
    <property type="entry name" value="EF-hand-dom_pair"/>
</dbReference>
<keyword evidence="1" id="KW-0106">Calcium</keyword>
<sequence length="312" mass="35408">MPRVATGFISFLSLQVFRTMAYSLIPKQSSSLLWMDVTMFSVTVIMFASVLENVLAQAMRANISSISARFVDNFSRVTFPMIGLCLLVVLFIMGAMNVDNTFTMVVRLSILTFWLVSFAVAVILCIRRLPATLMKTLVRRISSTDFRYMNSIPLDPMELKIVFKTIDTDRSGNITADEVLKSFAFHGLSFAKEEDEANFKSRLRSMFELHGTGTNNRLDLNAFCHHFGAIFRFYSLEEEEEMELIEEEKAAIRQTLRMRQSLRVRESVRESRVSHDVSHASSHDSHESQVGRVSRQDSRKSEALSSTGGVLL</sequence>
<dbReference type="InterPro" id="IPR038050">
    <property type="entry name" value="Neuro_actylchol_rec"/>
</dbReference>
<dbReference type="SUPFAM" id="SSF47473">
    <property type="entry name" value="EF-hand"/>
    <property type="match status" value="1"/>
</dbReference>
<dbReference type="PROSITE" id="PS50222">
    <property type="entry name" value="EF_HAND_2"/>
    <property type="match status" value="1"/>
</dbReference>